<comment type="caution">
    <text evidence="3">The sequence shown here is derived from an EMBL/GenBank/DDBJ whole genome shotgun (WGS) entry which is preliminary data.</text>
</comment>
<accession>A0ABN9VWC4</accession>
<reference evidence="3" key="1">
    <citation type="submission" date="2023-10" db="EMBL/GenBank/DDBJ databases">
        <authorList>
            <person name="Chen Y."/>
            <person name="Shah S."/>
            <person name="Dougan E. K."/>
            <person name="Thang M."/>
            <person name="Chan C."/>
        </authorList>
    </citation>
    <scope>NUCLEOTIDE SEQUENCE [LARGE SCALE GENOMIC DNA]</scope>
</reference>
<keyword evidence="4" id="KW-1185">Reference proteome</keyword>
<sequence length="493" mass="53874">MAFSVGGPLLSLLAQLCWLGSMIKEVNAAYSFARSVMQIPRSDRTEVITADSTSDGLDAIDSLHKAPSRAARLGLPTGSLVALTVVTRLTAVSRGRLAWAVFGIAVPRVLLAMSVGFVGTLFLATSSAMSELVLNAIALAFIIELDEMLYAVFAPRRLHTLMNNIEPLPMPPLHRCVPGLNCFLKMLFVAASVLLVKLLLLDPVFWRLTQAQNILCSGELDFVYSANAASGMVHVTKTAGPQEWSLTEKTILQAARPILERKHGWEIDQELLDLATSDFSMSVVTQTGMNPATGGVTLAESEHEPPYFNILSFMGKWDVSQAAPFMPCSDKEAGNSYAQVDWFLEQVTGIPGFTCSSISAGYSDDWRVQYFAGAEACSAPSLVSVRALCPQACGCHLGKDGMTGLFGSMDFGCPIACTEWEAISDQWQFHHWKYADYVAYYYVYYPATATPRTRPTSPGVLRRGSARMPWTWRCWATRSSRSHASRTSASAWS</sequence>
<dbReference type="EMBL" id="CAUYUJ010017785">
    <property type="protein sequence ID" value="CAK0877901.1"/>
    <property type="molecule type" value="Genomic_DNA"/>
</dbReference>
<keyword evidence="1" id="KW-0472">Membrane</keyword>
<keyword evidence="1" id="KW-1133">Transmembrane helix</keyword>
<keyword evidence="1" id="KW-0812">Transmembrane</keyword>
<feature type="signal peptide" evidence="2">
    <location>
        <begin position="1"/>
        <end position="28"/>
    </location>
</feature>
<evidence type="ECO:0000256" key="1">
    <source>
        <dbReference type="SAM" id="Phobius"/>
    </source>
</evidence>
<keyword evidence="2" id="KW-0732">Signal</keyword>
<name>A0ABN9VWC4_9DINO</name>
<organism evidence="3 4">
    <name type="scientific">Prorocentrum cordatum</name>
    <dbReference type="NCBI Taxonomy" id="2364126"/>
    <lineage>
        <taxon>Eukaryota</taxon>
        <taxon>Sar</taxon>
        <taxon>Alveolata</taxon>
        <taxon>Dinophyceae</taxon>
        <taxon>Prorocentrales</taxon>
        <taxon>Prorocentraceae</taxon>
        <taxon>Prorocentrum</taxon>
    </lineage>
</organism>
<gene>
    <name evidence="3" type="ORF">PCOR1329_LOCUS61812</name>
</gene>
<evidence type="ECO:0000313" key="3">
    <source>
        <dbReference type="EMBL" id="CAK0877901.1"/>
    </source>
</evidence>
<evidence type="ECO:0000256" key="2">
    <source>
        <dbReference type="SAM" id="SignalP"/>
    </source>
</evidence>
<feature type="transmembrane region" description="Helical" evidence="1">
    <location>
        <begin position="97"/>
        <end position="125"/>
    </location>
</feature>
<feature type="chain" id="PRO_5045870809" evidence="2">
    <location>
        <begin position="29"/>
        <end position="493"/>
    </location>
</feature>
<protein>
    <submittedName>
        <fullName evidence="3">Uncharacterized protein</fullName>
    </submittedName>
</protein>
<proteinExistence type="predicted"/>
<feature type="transmembrane region" description="Helical" evidence="1">
    <location>
        <begin position="132"/>
        <end position="153"/>
    </location>
</feature>
<dbReference type="Proteomes" id="UP001189429">
    <property type="component" value="Unassembled WGS sequence"/>
</dbReference>
<evidence type="ECO:0000313" key="4">
    <source>
        <dbReference type="Proteomes" id="UP001189429"/>
    </source>
</evidence>